<keyword evidence="1" id="KW-0812">Transmembrane</keyword>
<keyword evidence="1" id="KW-0472">Membrane</keyword>
<dbReference type="EMBL" id="FTMC01000024">
    <property type="protein sequence ID" value="SIR43915.1"/>
    <property type="molecule type" value="Genomic_DNA"/>
</dbReference>
<dbReference type="RefSeq" id="WP_175610514.1">
    <property type="nucleotide sequence ID" value="NZ_FTMC01000024.1"/>
</dbReference>
<feature type="transmembrane region" description="Helical" evidence="1">
    <location>
        <begin position="6"/>
        <end position="27"/>
    </location>
</feature>
<proteinExistence type="predicted"/>
<organism evidence="3 4">
    <name type="scientific">Pseudomonas flexibilis</name>
    <dbReference type="NCBI Taxonomy" id="706570"/>
    <lineage>
        <taxon>Bacteria</taxon>
        <taxon>Pseudomonadati</taxon>
        <taxon>Pseudomonadota</taxon>
        <taxon>Gammaproteobacteria</taxon>
        <taxon>Pseudomonadales</taxon>
        <taxon>Pseudomonadaceae</taxon>
        <taxon>Pseudomonas</taxon>
    </lineage>
</organism>
<dbReference type="Proteomes" id="UP000186079">
    <property type="component" value="Unassembled WGS sequence"/>
</dbReference>
<name>A0A1N7AXS5_9PSED</name>
<dbReference type="InterPro" id="IPR019617">
    <property type="entry name" value="DUF2489"/>
</dbReference>
<evidence type="ECO:0000313" key="3">
    <source>
        <dbReference type="EMBL" id="SIR43915.1"/>
    </source>
</evidence>
<evidence type="ECO:0000313" key="4">
    <source>
        <dbReference type="Proteomes" id="UP000186079"/>
    </source>
</evidence>
<sequence>MPEFPLPLLIAALAIIGLLAGYALWLWRQVWQRQRQQQAQDRQQRERLGEDLRILASSLLDGQLPMIEGAIRIKVLIDNYNTTLSQSAHSAVFHSLYAATADVPTHAAWQALSAEERTQYRSRFAALEREHGEALRTAAKWLLEQRLG</sequence>
<dbReference type="AlphaFoldDB" id="A0A1N7AXS5"/>
<accession>A0A1N7AXS5</accession>
<feature type="domain" description="DUF2489" evidence="2">
    <location>
        <begin position="16"/>
        <end position="142"/>
    </location>
</feature>
<dbReference type="Pfam" id="PF10675">
    <property type="entry name" value="DUF2489"/>
    <property type="match status" value="1"/>
</dbReference>
<evidence type="ECO:0000259" key="2">
    <source>
        <dbReference type="Pfam" id="PF10675"/>
    </source>
</evidence>
<keyword evidence="1" id="KW-1133">Transmembrane helix</keyword>
<evidence type="ECO:0000256" key="1">
    <source>
        <dbReference type="SAM" id="Phobius"/>
    </source>
</evidence>
<reference evidence="3 4" key="1">
    <citation type="submission" date="2017-01" db="EMBL/GenBank/DDBJ databases">
        <authorList>
            <person name="Mah S.A."/>
            <person name="Swanson W.J."/>
            <person name="Moy G.W."/>
            <person name="Vacquier V.D."/>
        </authorList>
    </citation>
    <scope>NUCLEOTIDE SEQUENCE [LARGE SCALE GENOMIC DNA]</scope>
    <source>
        <strain evidence="3 4">ATCC 29606</strain>
    </source>
</reference>
<protein>
    <recommendedName>
        <fullName evidence="2">DUF2489 domain-containing protein</fullName>
    </recommendedName>
</protein>
<gene>
    <name evidence="3" type="ORF">SAMN05421672_12429</name>
</gene>